<proteinExistence type="predicted"/>
<dbReference type="EMBL" id="JABFAD010000002">
    <property type="protein sequence ID" value="MBA0792808.1"/>
    <property type="molecule type" value="Genomic_DNA"/>
</dbReference>
<feature type="region of interest" description="Disordered" evidence="1">
    <location>
        <begin position="1"/>
        <end position="28"/>
    </location>
</feature>
<dbReference type="InterPro" id="IPR055323">
    <property type="entry name" value="C57A10.07/YOR238W"/>
</dbReference>
<sequence length="89" mass="10315">MEKSMSKAELSKEMRSSPTVHPTDCENGEAPINYQQLLMLRNYRKIDEGFSNYYPYAKLKNLVMVVGHSIYTSSSCKKVDKEDSWFLEP</sequence>
<accession>A0A7J9G631</accession>
<dbReference type="PANTHER" id="PTHR28110">
    <property type="entry name" value="TRANSMEMBRANE PROTEIN"/>
    <property type="match status" value="1"/>
</dbReference>
<keyword evidence="3" id="KW-1185">Reference proteome</keyword>
<evidence type="ECO:0000313" key="2">
    <source>
        <dbReference type="EMBL" id="MBA0792808.1"/>
    </source>
</evidence>
<protein>
    <submittedName>
        <fullName evidence="2">Uncharacterized protein</fullName>
    </submittedName>
</protein>
<dbReference type="PANTHER" id="PTHR28110:SF1">
    <property type="entry name" value="TRANSMEMBRANE PROTEIN"/>
    <property type="match status" value="1"/>
</dbReference>
<dbReference type="AlphaFoldDB" id="A0A7J9G631"/>
<reference evidence="2 3" key="1">
    <citation type="journal article" date="2019" name="Genome Biol. Evol.">
        <title>Insights into the evolution of the New World diploid cottons (Gossypium, subgenus Houzingenia) based on genome sequencing.</title>
        <authorList>
            <person name="Grover C.E."/>
            <person name="Arick M.A. 2nd"/>
            <person name="Thrash A."/>
            <person name="Conover J.L."/>
            <person name="Sanders W.S."/>
            <person name="Peterson D.G."/>
            <person name="Frelichowski J.E."/>
            <person name="Scheffler J.A."/>
            <person name="Scheffler B.E."/>
            <person name="Wendel J.F."/>
        </authorList>
    </citation>
    <scope>NUCLEOTIDE SEQUENCE [LARGE SCALE GENOMIC DNA]</scope>
    <source>
        <strain evidence="2">0</strain>
        <tissue evidence="2">Leaf</tissue>
    </source>
</reference>
<evidence type="ECO:0000313" key="3">
    <source>
        <dbReference type="Proteomes" id="UP000593560"/>
    </source>
</evidence>
<feature type="compositionally biased region" description="Basic and acidic residues" evidence="1">
    <location>
        <begin position="1"/>
        <end position="15"/>
    </location>
</feature>
<dbReference type="OrthoDB" id="10379782at2759"/>
<name>A0A7J9G631_9ROSI</name>
<organism evidence="2 3">
    <name type="scientific">Gossypium harknessii</name>
    <dbReference type="NCBI Taxonomy" id="34285"/>
    <lineage>
        <taxon>Eukaryota</taxon>
        <taxon>Viridiplantae</taxon>
        <taxon>Streptophyta</taxon>
        <taxon>Embryophyta</taxon>
        <taxon>Tracheophyta</taxon>
        <taxon>Spermatophyta</taxon>
        <taxon>Magnoliopsida</taxon>
        <taxon>eudicotyledons</taxon>
        <taxon>Gunneridae</taxon>
        <taxon>Pentapetalae</taxon>
        <taxon>rosids</taxon>
        <taxon>malvids</taxon>
        <taxon>Malvales</taxon>
        <taxon>Malvaceae</taxon>
        <taxon>Malvoideae</taxon>
        <taxon>Gossypium</taxon>
    </lineage>
</organism>
<evidence type="ECO:0000256" key="1">
    <source>
        <dbReference type="SAM" id="MobiDB-lite"/>
    </source>
</evidence>
<dbReference type="GO" id="GO:0005737">
    <property type="term" value="C:cytoplasm"/>
    <property type="evidence" value="ECO:0007669"/>
    <property type="project" value="TreeGrafter"/>
</dbReference>
<dbReference type="Proteomes" id="UP000593560">
    <property type="component" value="Unassembled WGS sequence"/>
</dbReference>
<gene>
    <name evidence="2" type="ORF">Gohar_017276</name>
</gene>
<comment type="caution">
    <text evidence="2">The sequence shown here is derived from an EMBL/GenBank/DDBJ whole genome shotgun (WGS) entry which is preliminary data.</text>
</comment>